<dbReference type="SUPFAM" id="SSF46689">
    <property type="entry name" value="Homeodomain-like"/>
    <property type="match status" value="1"/>
</dbReference>
<dbReference type="GO" id="GO:0003700">
    <property type="term" value="F:DNA-binding transcription factor activity"/>
    <property type="evidence" value="ECO:0007669"/>
    <property type="project" value="TreeGrafter"/>
</dbReference>
<dbReference type="Pfam" id="PF00440">
    <property type="entry name" value="TetR_N"/>
    <property type="match status" value="1"/>
</dbReference>
<dbReference type="OrthoDB" id="3173376at2"/>
<accession>A0A316FH48</accession>
<dbReference type="GO" id="GO:0000976">
    <property type="term" value="F:transcription cis-regulatory region binding"/>
    <property type="evidence" value="ECO:0007669"/>
    <property type="project" value="TreeGrafter"/>
</dbReference>
<comment type="caution">
    <text evidence="6">The sequence shown here is derived from an EMBL/GenBank/DDBJ whole genome shotgun (WGS) entry which is preliminary data.</text>
</comment>
<gene>
    <name evidence="6" type="ORF">BC793_106301</name>
</gene>
<dbReference type="InterPro" id="IPR009057">
    <property type="entry name" value="Homeodomain-like_sf"/>
</dbReference>
<keyword evidence="3" id="KW-0804">Transcription</keyword>
<dbReference type="Pfam" id="PF13305">
    <property type="entry name" value="TetR_C_33"/>
    <property type="match status" value="1"/>
</dbReference>
<feature type="DNA-binding region" description="H-T-H motif" evidence="4">
    <location>
        <begin position="32"/>
        <end position="51"/>
    </location>
</feature>
<evidence type="ECO:0000256" key="3">
    <source>
        <dbReference type="ARBA" id="ARBA00023163"/>
    </source>
</evidence>
<reference evidence="6 7" key="1">
    <citation type="submission" date="2018-05" db="EMBL/GenBank/DDBJ databases">
        <title>Genomic Encyclopedia of Archaeal and Bacterial Type Strains, Phase II (KMG-II): from individual species to whole genera.</title>
        <authorList>
            <person name="Goeker M."/>
        </authorList>
    </citation>
    <scope>NUCLEOTIDE SEQUENCE [LARGE SCALE GENOMIC DNA]</scope>
    <source>
        <strain evidence="6 7">DSM 45184</strain>
    </source>
</reference>
<dbReference type="PROSITE" id="PS50977">
    <property type="entry name" value="HTH_TETR_2"/>
    <property type="match status" value="1"/>
</dbReference>
<dbReference type="SUPFAM" id="SSF48498">
    <property type="entry name" value="Tetracyclin repressor-like, C-terminal domain"/>
    <property type="match status" value="1"/>
</dbReference>
<dbReference type="PANTHER" id="PTHR30055:SF220">
    <property type="entry name" value="TETR-FAMILY REGULATORY PROTEIN"/>
    <property type="match status" value="1"/>
</dbReference>
<feature type="domain" description="HTH tetR-type" evidence="5">
    <location>
        <begin position="9"/>
        <end position="69"/>
    </location>
</feature>
<sequence length="200" mass="21491">MKARPYHHGDLRAALLTLAEDTLRARGPAELSLRELAREAGVSPAAPSRHFRTKQVLLDALAVEGFQRLTAAMDTSLDQAGETFGQRLTALARAYLGFAAANGALLDLMYGRKHEPDASAELLAAMHRLKDLATDLIADGQRRGEVRDGEVDRLSLPLFVALQGLTQLTASGGFPADQIEAGVDETIAFILRGYAPDVTT</sequence>
<evidence type="ECO:0000259" key="5">
    <source>
        <dbReference type="PROSITE" id="PS50977"/>
    </source>
</evidence>
<name>A0A316FH48_9ACTN</name>
<dbReference type="EMBL" id="QGGR01000006">
    <property type="protein sequence ID" value="PWK48271.1"/>
    <property type="molecule type" value="Genomic_DNA"/>
</dbReference>
<proteinExistence type="predicted"/>
<keyword evidence="1" id="KW-0805">Transcription regulation</keyword>
<dbReference type="AlphaFoldDB" id="A0A316FH48"/>
<dbReference type="InterPro" id="IPR050109">
    <property type="entry name" value="HTH-type_TetR-like_transc_reg"/>
</dbReference>
<dbReference type="InterPro" id="IPR001647">
    <property type="entry name" value="HTH_TetR"/>
</dbReference>
<evidence type="ECO:0000256" key="4">
    <source>
        <dbReference type="PROSITE-ProRule" id="PRU00335"/>
    </source>
</evidence>
<organism evidence="6 7">
    <name type="scientific">Actinoplanes xinjiangensis</name>
    <dbReference type="NCBI Taxonomy" id="512350"/>
    <lineage>
        <taxon>Bacteria</taxon>
        <taxon>Bacillati</taxon>
        <taxon>Actinomycetota</taxon>
        <taxon>Actinomycetes</taxon>
        <taxon>Micromonosporales</taxon>
        <taxon>Micromonosporaceae</taxon>
        <taxon>Actinoplanes</taxon>
    </lineage>
</organism>
<evidence type="ECO:0000256" key="2">
    <source>
        <dbReference type="ARBA" id="ARBA00023125"/>
    </source>
</evidence>
<keyword evidence="2 4" id="KW-0238">DNA-binding</keyword>
<evidence type="ECO:0000313" key="7">
    <source>
        <dbReference type="Proteomes" id="UP000245697"/>
    </source>
</evidence>
<dbReference type="InterPro" id="IPR025996">
    <property type="entry name" value="MT1864/Rv1816-like_C"/>
</dbReference>
<dbReference type="PANTHER" id="PTHR30055">
    <property type="entry name" value="HTH-TYPE TRANSCRIPTIONAL REGULATOR RUTR"/>
    <property type="match status" value="1"/>
</dbReference>
<dbReference type="Proteomes" id="UP000245697">
    <property type="component" value="Unassembled WGS sequence"/>
</dbReference>
<dbReference type="InterPro" id="IPR036271">
    <property type="entry name" value="Tet_transcr_reg_TetR-rel_C_sf"/>
</dbReference>
<dbReference type="RefSeq" id="WP_109593500.1">
    <property type="nucleotide sequence ID" value="NZ_BONA01000039.1"/>
</dbReference>
<dbReference type="Gene3D" id="1.10.357.10">
    <property type="entry name" value="Tetracycline Repressor, domain 2"/>
    <property type="match status" value="1"/>
</dbReference>
<evidence type="ECO:0000256" key="1">
    <source>
        <dbReference type="ARBA" id="ARBA00023015"/>
    </source>
</evidence>
<protein>
    <submittedName>
        <fullName evidence="6">TetR family transcriptional regulator</fullName>
    </submittedName>
</protein>
<evidence type="ECO:0000313" key="6">
    <source>
        <dbReference type="EMBL" id="PWK48271.1"/>
    </source>
</evidence>
<keyword evidence="7" id="KW-1185">Reference proteome</keyword>